<evidence type="ECO:0000313" key="17">
    <source>
        <dbReference type="Proteomes" id="UP000019132"/>
    </source>
</evidence>
<name>K3W5X5_GLOUD</name>
<organism evidence="16 17">
    <name type="scientific">Globisporangium ultimum (strain ATCC 200006 / CBS 805.95 / DAOM BR144)</name>
    <name type="common">Pythium ultimum</name>
    <dbReference type="NCBI Taxonomy" id="431595"/>
    <lineage>
        <taxon>Eukaryota</taxon>
        <taxon>Sar</taxon>
        <taxon>Stramenopiles</taxon>
        <taxon>Oomycota</taxon>
        <taxon>Peronosporomycetes</taxon>
        <taxon>Pythiales</taxon>
        <taxon>Pythiaceae</taxon>
        <taxon>Globisporangium</taxon>
    </lineage>
</organism>
<evidence type="ECO:0000256" key="4">
    <source>
        <dbReference type="ARBA" id="ARBA00022692"/>
    </source>
</evidence>
<feature type="transmembrane region" description="Helical" evidence="12">
    <location>
        <begin position="82"/>
        <end position="103"/>
    </location>
</feature>
<dbReference type="EMBL" id="GL376636">
    <property type="status" value="NOT_ANNOTATED_CDS"/>
    <property type="molecule type" value="Genomic_DNA"/>
</dbReference>
<feature type="transmembrane region" description="Helical" evidence="12">
    <location>
        <begin position="197"/>
        <end position="215"/>
    </location>
</feature>
<feature type="region of interest" description="Disordered" evidence="11">
    <location>
        <begin position="599"/>
        <end position="658"/>
    </location>
</feature>
<dbReference type="AlphaFoldDB" id="K3W5X5"/>
<dbReference type="Gene3D" id="1.10.287.70">
    <property type="match status" value="1"/>
</dbReference>
<evidence type="ECO:0000259" key="13">
    <source>
        <dbReference type="Pfam" id="PF00520"/>
    </source>
</evidence>
<proteinExistence type="predicted"/>
<feature type="domain" description="RCK N-terminal" evidence="15">
    <location>
        <begin position="272"/>
        <end position="383"/>
    </location>
</feature>
<evidence type="ECO:0000256" key="2">
    <source>
        <dbReference type="ARBA" id="ARBA00022448"/>
    </source>
</evidence>
<evidence type="ECO:0000256" key="6">
    <source>
        <dbReference type="ARBA" id="ARBA00022958"/>
    </source>
</evidence>
<dbReference type="GO" id="GO:0005267">
    <property type="term" value="F:potassium channel activity"/>
    <property type="evidence" value="ECO:0007669"/>
    <property type="project" value="UniProtKB-KW"/>
</dbReference>
<keyword evidence="5" id="KW-0631">Potassium channel</keyword>
<dbReference type="PRINTS" id="PR00169">
    <property type="entry name" value="KCHANNEL"/>
</dbReference>
<evidence type="ECO:0000259" key="15">
    <source>
        <dbReference type="Pfam" id="PF22614"/>
    </source>
</evidence>
<evidence type="ECO:0000256" key="7">
    <source>
        <dbReference type="ARBA" id="ARBA00022989"/>
    </source>
</evidence>
<keyword evidence="17" id="KW-1185">Reference proteome</keyword>
<dbReference type="PANTHER" id="PTHR10027">
    <property type="entry name" value="CALCIUM-ACTIVATED POTASSIUM CHANNEL ALPHA CHAIN"/>
    <property type="match status" value="1"/>
</dbReference>
<evidence type="ECO:0000256" key="11">
    <source>
        <dbReference type="SAM" id="MobiDB-lite"/>
    </source>
</evidence>
<dbReference type="InterPro" id="IPR003148">
    <property type="entry name" value="RCK_N"/>
</dbReference>
<evidence type="ECO:0000256" key="8">
    <source>
        <dbReference type="ARBA" id="ARBA00023065"/>
    </source>
</evidence>
<reference evidence="16" key="3">
    <citation type="submission" date="2015-02" db="UniProtKB">
        <authorList>
            <consortium name="EnsemblProtists"/>
        </authorList>
    </citation>
    <scope>IDENTIFICATION</scope>
    <source>
        <strain evidence="16">DAOM BR144</strain>
    </source>
</reference>
<keyword evidence="2" id="KW-0813">Transport</keyword>
<dbReference type="InterPro" id="IPR003929">
    <property type="entry name" value="K_chnl_BK_asu"/>
</dbReference>
<dbReference type="Proteomes" id="UP000019132">
    <property type="component" value="Unassembled WGS sequence"/>
</dbReference>
<evidence type="ECO:0000259" key="14">
    <source>
        <dbReference type="Pfam" id="PF03493"/>
    </source>
</evidence>
<dbReference type="InterPro" id="IPR027359">
    <property type="entry name" value="Volt_channel_dom_sf"/>
</dbReference>
<feature type="compositionally biased region" description="Polar residues" evidence="11">
    <location>
        <begin position="994"/>
        <end position="1024"/>
    </location>
</feature>
<keyword evidence="10" id="KW-0407">Ion channel</keyword>
<dbReference type="InterPro" id="IPR005821">
    <property type="entry name" value="Ion_trans_dom"/>
</dbReference>
<accession>K3W5X5</accession>
<feature type="compositionally biased region" description="Low complexity" evidence="11">
    <location>
        <begin position="621"/>
        <end position="658"/>
    </location>
</feature>
<feature type="transmembrane region" description="Helical" evidence="12">
    <location>
        <begin position="48"/>
        <end position="70"/>
    </location>
</feature>
<dbReference type="STRING" id="431595.K3W5X5"/>
<dbReference type="Gene3D" id="1.20.120.350">
    <property type="entry name" value="Voltage-gated potassium channels. Chain C"/>
    <property type="match status" value="1"/>
</dbReference>
<feature type="domain" description="Calcium-activated potassium channel BK alpha subunit" evidence="14">
    <location>
        <begin position="434"/>
        <end position="519"/>
    </location>
</feature>
<dbReference type="InterPro" id="IPR047871">
    <property type="entry name" value="K_chnl_Slo-like"/>
</dbReference>
<feature type="transmembrane region" description="Helical" evidence="12">
    <location>
        <begin position="115"/>
        <end position="139"/>
    </location>
</feature>
<feature type="domain" description="RCK N-terminal" evidence="15">
    <location>
        <begin position="694"/>
        <end position="790"/>
    </location>
</feature>
<protein>
    <recommendedName>
        <fullName evidence="18">Calcium-activated potassium channel BK alpha subunit domain-containing protein</fullName>
    </recommendedName>
</protein>
<dbReference type="eggNOG" id="KOG1420">
    <property type="taxonomic scope" value="Eukaryota"/>
</dbReference>
<dbReference type="Pfam" id="PF03493">
    <property type="entry name" value="BK_channel_a"/>
    <property type="match status" value="1"/>
</dbReference>
<evidence type="ECO:0000313" key="16">
    <source>
        <dbReference type="EnsemblProtists" id="PYU1_T000366"/>
    </source>
</evidence>
<dbReference type="SUPFAM" id="SSF81324">
    <property type="entry name" value="Voltage-gated potassium channels"/>
    <property type="match status" value="1"/>
</dbReference>
<dbReference type="Gene3D" id="3.40.50.720">
    <property type="entry name" value="NAD(P)-binding Rossmann-like Domain"/>
    <property type="match status" value="1"/>
</dbReference>
<keyword evidence="3" id="KW-0633">Potassium transport</keyword>
<dbReference type="EnsemblProtists" id="PYU1_T000366">
    <property type="protein sequence ID" value="PYU1_T000366"/>
    <property type="gene ID" value="PYU1_G000366"/>
</dbReference>
<sequence>MPFATIVPDAPVPRSASEPPRQNRQIGGIRVVTSKERLQMFLDGKGGIALETFNVVLSMILVIISVVDSYKSIQFTKNNAAYSHFELLATFFFAIDFCLHLYASEDRFRLVLSPMGIIDIITIIPTLITLDILQLVRVARVFRMLAVLRLYRILQSYRGFDYQLGVLGFMIFALIFVAAGVFLILEESYYNSIDSELQFHQAVYFVFVTISTVGYGDISPKNTASQLFVIIMIIVVVTVIPRQINRLVELSKLQHGYMHSYSTRKRSARNGGHVVVTGSISYESAAEFLSEFYRTRQGHVNMDVVFLADQFPTERLQELMMNIKYRRRTMYLKGSLLNDKDAKRAHLEEAAAVFILAPKDKPKHADAADALTILQALAIDKFRFQNRFLHKFESSGQPAKRQRDIRCFLQVLSAQRTPGLRTITGVEVALNTPQLRIAILARSIVCPGATALLLNLIYSASEHDVNEAKASNVPWIAEYAHGLQHQLFPVFLPKYYEGLTYDEVAGKIYTNFQIIFVALYDSVAVDHTGKRVSLCPFNQILRENDIAFFIAPSASFAKHAVEMLSSLDRSQHVYDNTAAGVLPTLMFSSDNVLDRQSMIDERSPSKGSLDEADEDEYNRHPLSPSATASTSVTPARPRISFNASSSPPASSMSSPSSTAVQSSILPPFLRHYSASTPQLRRMSSVLSAEHLKRLQGHVIICGPFAHSHKLACYLEKLYRKEQANSYGDVQTPTILLLVKSFPTDSDFENLAQPLPANVFVEKGASQNVEDLLRVRAFDAKAVLMIPGHWKYHVDEFREENMEDVTDHLLDYQVIMSTLSLQIVHDLHHEHRRQQNHTNKKQHGVVFEDDRGAMLQRRTLGCSVVKSHDSIKYFAYKSSQSGHGHGLHLGPKRHPEHHQHHYHHRNLFLGSKASGREDLSGREAELLLPAAFAPSYAAGEIFVDSALDILLCQSFFNPYVIDLVRALAGDYYSAYHHHSTTAEATFESSMMHYFTSEQPGSAPSNPSQSSPHQKPTLARQQSSDLSGRIGYETKQSEQQDAAYNSDDGDFETQGDVHDMQHDEQSAMDDYQDPVLSTATITHELEGKSFQSIFTRALQQDVLVLGIYRRAHDPRRGNTLPYVFTCPPGDHTIERGDCLHVITKHHPPIFIQ</sequence>
<keyword evidence="4 12" id="KW-0812">Transmembrane</keyword>
<evidence type="ECO:0000256" key="10">
    <source>
        <dbReference type="ARBA" id="ARBA00023303"/>
    </source>
</evidence>
<feature type="transmembrane region" description="Helical" evidence="12">
    <location>
        <begin position="227"/>
        <end position="244"/>
    </location>
</feature>
<dbReference type="OMA" id="GMCSIEH"/>
<evidence type="ECO:0000256" key="5">
    <source>
        <dbReference type="ARBA" id="ARBA00022826"/>
    </source>
</evidence>
<evidence type="ECO:0000256" key="3">
    <source>
        <dbReference type="ARBA" id="ARBA00022538"/>
    </source>
</evidence>
<evidence type="ECO:0008006" key="18">
    <source>
        <dbReference type="Google" id="ProtNLM"/>
    </source>
</evidence>
<dbReference type="Pfam" id="PF00520">
    <property type="entry name" value="Ion_trans"/>
    <property type="match status" value="1"/>
</dbReference>
<evidence type="ECO:0000256" key="12">
    <source>
        <dbReference type="SAM" id="Phobius"/>
    </source>
</evidence>
<keyword evidence="8" id="KW-0406">Ion transport</keyword>
<dbReference type="InParanoid" id="K3W5X5"/>
<feature type="region of interest" description="Disordered" evidence="11">
    <location>
        <begin position="994"/>
        <end position="1054"/>
    </location>
</feature>
<comment type="subcellular location">
    <subcellularLocation>
        <location evidence="1">Membrane</location>
        <topology evidence="1">Multi-pass membrane protein</topology>
    </subcellularLocation>
</comment>
<reference evidence="17" key="2">
    <citation type="submission" date="2010-04" db="EMBL/GenBank/DDBJ databases">
        <authorList>
            <person name="Buell R."/>
            <person name="Hamilton J."/>
            <person name="Hostetler J."/>
        </authorList>
    </citation>
    <scope>NUCLEOTIDE SEQUENCE [LARGE SCALE GENOMIC DNA]</scope>
    <source>
        <strain evidence="17">DAOM:BR144</strain>
    </source>
</reference>
<evidence type="ECO:0000256" key="9">
    <source>
        <dbReference type="ARBA" id="ARBA00023136"/>
    </source>
</evidence>
<dbReference type="HOGENOM" id="CLU_008855_0_0_1"/>
<keyword evidence="9 12" id="KW-0472">Membrane</keyword>
<keyword evidence="7 12" id="KW-1133">Transmembrane helix</keyword>
<dbReference type="Pfam" id="PF22614">
    <property type="entry name" value="Slo-like_RCK"/>
    <property type="match status" value="2"/>
</dbReference>
<evidence type="ECO:0000256" key="1">
    <source>
        <dbReference type="ARBA" id="ARBA00004141"/>
    </source>
</evidence>
<keyword evidence="6" id="KW-0630">Potassium</keyword>
<feature type="transmembrane region" description="Helical" evidence="12">
    <location>
        <begin position="160"/>
        <end position="185"/>
    </location>
</feature>
<dbReference type="GO" id="GO:0016020">
    <property type="term" value="C:membrane"/>
    <property type="evidence" value="ECO:0007669"/>
    <property type="project" value="UniProtKB-SubCell"/>
</dbReference>
<dbReference type="PANTHER" id="PTHR10027:SF10">
    <property type="entry name" value="SLOWPOKE 2, ISOFORM D"/>
    <property type="match status" value="1"/>
</dbReference>
<dbReference type="VEuPathDB" id="FungiDB:PYU1_G000366"/>
<reference evidence="17" key="1">
    <citation type="journal article" date="2010" name="Genome Biol.">
        <title>Genome sequence of the necrotrophic plant pathogen Pythium ultimum reveals original pathogenicity mechanisms and effector repertoire.</title>
        <authorList>
            <person name="Levesque C.A."/>
            <person name="Brouwer H."/>
            <person name="Cano L."/>
            <person name="Hamilton J.P."/>
            <person name="Holt C."/>
            <person name="Huitema E."/>
            <person name="Raffaele S."/>
            <person name="Robideau G.P."/>
            <person name="Thines M."/>
            <person name="Win J."/>
            <person name="Zerillo M.M."/>
            <person name="Beakes G.W."/>
            <person name="Boore J.L."/>
            <person name="Busam D."/>
            <person name="Dumas B."/>
            <person name="Ferriera S."/>
            <person name="Fuerstenberg S.I."/>
            <person name="Gachon C.M."/>
            <person name="Gaulin E."/>
            <person name="Govers F."/>
            <person name="Grenville-Briggs L."/>
            <person name="Horner N."/>
            <person name="Hostetler J."/>
            <person name="Jiang R.H."/>
            <person name="Johnson J."/>
            <person name="Krajaejun T."/>
            <person name="Lin H."/>
            <person name="Meijer H.J."/>
            <person name="Moore B."/>
            <person name="Morris P."/>
            <person name="Phuntmart V."/>
            <person name="Puiu D."/>
            <person name="Shetty J."/>
            <person name="Stajich J.E."/>
            <person name="Tripathy S."/>
            <person name="Wawra S."/>
            <person name="van West P."/>
            <person name="Whitty B.R."/>
            <person name="Coutinho P.M."/>
            <person name="Henrissat B."/>
            <person name="Martin F."/>
            <person name="Thomas P.D."/>
            <person name="Tyler B.M."/>
            <person name="De Vries R.P."/>
            <person name="Kamoun S."/>
            <person name="Yandell M."/>
            <person name="Tisserat N."/>
            <person name="Buell C.R."/>
        </authorList>
    </citation>
    <scope>NUCLEOTIDE SEQUENCE</scope>
    <source>
        <strain evidence="17">DAOM:BR144</strain>
    </source>
</reference>
<feature type="region of interest" description="Disordered" evidence="11">
    <location>
        <begin position="1"/>
        <end position="23"/>
    </location>
</feature>
<feature type="domain" description="Ion transport" evidence="13">
    <location>
        <begin position="51"/>
        <end position="239"/>
    </location>
</feature>